<comment type="similarity">
    <text evidence="3">In the C-terminal section; belongs to the flavoprotein pyridine nucleotide cytochrome reductase family.</text>
</comment>
<evidence type="ECO:0000256" key="3">
    <source>
        <dbReference type="ARBA" id="ARBA00006401"/>
    </source>
</evidence>
<dbReference type="InterPro" id="IPR000971">
    <property type="entry name" value="Globin"/>
</dbReference>
<dbReference type="InterPro" id="IPR009050">
    <property type="entry name" value="Globin-like_sf"/>
</dbReference>
<name>A0A139HKV9_9PEZI</name>
<feature type="domain" description="FAD-binding FR-type" evidence="18">
    <location>
        <begin position="150"/>
        <end position="263"/>
    </location>
</feature>
<evidence type="ECO:0000256" key="11">
    <source>
        <dbReference type="ARBA" id="ARBA00023002"/>
    </source>
</evidence>
<keyword evidence="11" id="KW-0560">Oxidoreductase</keyword>
<feature type="domain" description="Globin" evidence="17">
    <location>
        <begin position="3"/>
        <end position="140"/>
    </location>
</feature>
<dbReference type="Pfam" id="PF00042">
    <property type="entry name" value="Globin"/>
    <property type="match status" value="1"/>
</dbReference>
<dbReference type="Pfam" id="PF00175">
    <property type="entry name" value="NAD_binding_1"/>
    <property type="match status" value="1"/>
</dbReference>
<dbReference type="PROSITE" id="PS51384">
    <property type="entry name" value="FAD_FR"/>
    <property type="match status" value="1"/>
</dbReference>
<dbReference type="OrthoDB" id="436496at2759"/>
<evidence type="ECO:0000256" key="7">
    <source>
        <dbReference type="ARBA" id="ARBA00022630"/>
    </source>
</evidence>
<evidence type="ECO:0000256" key="10">
    <source>
        <dbReference type="ARBA" id="ARBA00022857"/>
    </source>
</evidence>
<evidence type="ECO:0000256" key="13">
    <source>
        <dbReference type="ARBA" id="ARBA00023027"/>
    </source>
</evidence>
<evidence type="ECO:0000256" key="9">
    <source>
        <dbReference type="ARBA" id="ARBA00022827"/>
    </source>
</evidence>
<dbReference type="GO" id="GO:0008941">
    <property type="term" value="F:nitric oxide dioxygenase NAD(P)H activity"/>
    <property type="evidence" value="ECO:0007669"/>
    <property type="project" value="UniProtKB-EC"/>
</dbReference>
<keyword evidence="6" id="KW-0349">Heme</keyword>
<dbReference type="NCBIfam" id="NF009805">
    <property type="entry name" value="PRK13289.1"/>
    <property type="match status" value="1"/>
</dbReference>
<evidence type="ECO:0000256" key="2">
    <source>
        <dbReference type="ARBA" id="ARBA00001974"/>
    </source>
</evidence>
<keyword evidence="8" id="KW-0479">Metal-binding</keyword>
<reference evidence="19 20" key="1">
    <citation type="submission" date="2015-07" db="EMBL/GenBank/DDBJ databases">
        <title>Comparative genomics of the Sigatoka disease complex on banana suggests a link between parallel evolutionary changes in Pseudocercospora fijiensis and Pseudocercospora eumusae and increased virulence on the banana host.</title>
        <authorList>
            <person name="Chang T.-C."/>
            <person name="Salvucci A."/>
            <person name="Crous P.W."/>
            <person name="Stergiopoulos I."/>
        </authorList>
    </citation>
    <scope>NUCLEOTIDE SEQUENCE [LARGE SCALE GENOMIC DNA]</scope>
    <source>
        <strain evidence="19 20">CBS 114824</strain>
    </source>
</reference>
<dbReference type="PROSITE" id="PS01033">
    <property type="entry name" value="GLOBIN"/>
    <property type="match status" value="1"/>
</dbReference>
<evidence type="ECO:0000256" key="1">
    <source>
        <dbReference type="ARBA" id="ARBA00001970"/>
    </source>
</evidence>
<evidence type="ECO:0000256" key="5">
    <source>
        <dbReference type="ARBA" id="ARBA00022575"/>
    </source>
</evidence>
<keyword evidence="13" id="KW-0520">NAD</keyword>
<comment type="catalytic activity">
    <reaction evidence="15">
        <text>2 nitric oxide + NADPH + 2 O2 = 2 nitrate + NADP(+) + H(+)</text>
        <dbReference type="Rhea" id="RHEA:19465"/>
        <dbReference type="ChEBI" id="CHEBI:15378"/>
        <dbReference type="ChEBI" id="CHEBI:15379"/>
        <dbReference type="ChEBI" id="CHEBI:16480"/>
        <dbReference type="ChEBI" id="CHEBI:17632"/>
        <dbReference type="ChEBI" id="CHEBI:57783"/>
        <dbReference type="ChEBI" id="CHEBI:58349"/>
        <dbReference type="EC" id="1.14.12.17"/>
    </reaction>
</comment>
<dbReference type="FunFam" id="3.40.50.80:FF:000010">
    <property type="entry name" value="Flavohemoprotein"/>
    <property type="match status" value="1"/>
</dbReference>
<keyword evidence="7" id="KW-0285">Flavoprotein</keyword>
<dbReference type="InterPro" id="IPR001433">
    <property type="entry name" value="OxRdtase_FAD/NAD-bd"/>
</dbReference>
<dbReference type="GO" id="GO:0071500">
    <property type="term" value="P:cellular response to nitrosative stress"/>
    <property type="evidence" value="ECO:0007669"/>
    <property type="project" value="TreeGrafter"/>
</dbReference>
<dbReference type="Gene3D" id="3.40.50.80">
    <property type="entry name" value="Nucleotide-binding domain of ferredoxin-NADP reductase (FNR) module"/>
    <property type="match status" value="1"/>
</dbReference>
<dbReference type="Gene3D" id="2.40.30.10">
    <property type="entry name" value="Translation factors"/>
    <property type="match status" value="1"/>
</dbReference>
<keyword evidence="10" id="KW-0521">NADP</keyword>
<evidence type="ECO:0000313" key="19">
    <source>
        <dbReference type="EMBL" id="KXT03009.1"/>
    </source>
</evidence>
<sequence>MTPLTPEQVQIIRATAPVIKEHGATVTSLFYKTVLEEFPSLNNVFNQTNQANSHQAKALAGSLYAYASHIDDLGALSPAIEKICHKHASLYIRPEHYNIVGEGLIRAMGTILGDAFTPEIKEAWEAAYWQLANIFINRENQLYQDSKSWTDWRDFTISNKVKESSEITSIYLKPVDGAKLPEYLPGQYISLLTNVPSFGYKQSRQYSLSDAPHTDHYRISVKREEGLTAKDRRPGWISNILHSDKKIGDLVQLSHPAGDFFYNPETDSEAPIVLLSAGVGITPMISILNTLISRHSKQPISFIHGARNTSVQAFASHVRNLAAKNENLKASFFVKNLSERDVVGRDYTHVGRLTLGKVSHANRKDLWLDDDGTKYFVCGPEGFMGDVARGLKGLGVDESRIKLEVFGTGEIPTEPEANGVAR</sequence>
<accession>A0A139HKV9</accession>
<evidence type="ECO:0000256" key="12">
    <source>
        <dbReference type="ARBA" id="ARBA00023004"/>
    </source>
</evidence>
<dbReference type="InterPro" id="IPR017927">
    <property type="entry name" value="FAD-bd_FR_type"/>
</dbReference>
<evidence type="ECO:0000256" key="14">
    <source>
        <dbReference type="ARBA" id="ARBA00048649"/>
    </source>
</evidence>
<dbReference type="PANTHER" id="PTHR43396:SF3">
    <property type="entry name" value="FLAVOHEMOPROTEIN"/>
    <property type="match status" value="1"/>
</dbReference>
<keyword evidence="20" id="KW-1185">Reference proteome</keyword>
<evidence type="ECO:0000256" key="6">
    <source>
        <dbReference type="ARBA" id="ARBA00022617"/>
    </source>
</evidence>
<comment type="caution">
    <text evidence="19">The sequence shown here is derived from an EMBL/GenBank/DDBJ whole genome shotgun (WGS) entry which is preliminary data.</text>
</comment>
<dbReference type="InterPro" id="IPR017938">
    <property type="entry name" value="Riboflavin_synthase-like_b-brl"/>
</dbReference>
<keyword evidence="12" id="KW-0408">Iron</keyword>
<evidence type="ECO:0000259" key="17">
    <source>
        <dbReference type="PROSITE" id="PS01033"/>
    </source>
</evidence>
<evidence type="ECO:0000256" key="15">
    <source>
        <dbReference type="ARBA" id="ARBA00049433"/>
    </source>
</evidence>
<dbReference type="SUPFAM" id="SSF52343">
    <property type="entry name" value="Ferredoxin reductase-like, C-terminal NADP-linked domain"/>
    <property type="match status" value="1"/>
</dbReference>
<dbReference type="SUPFAM" id="SSF63380">
    <property type="entry name" value="Riboflavin synthase domain-like"/>
    <property type="match status" value="1"/>
</dbReference>
<dbReference type="InterPro" id="IPR039261">
    <property type="entry name" value="FNR_nucleotide-bd"/>
</dbReference>
<evidence type="ECO:0000313" key="20">
    <source>
        <dbReference type="Proteomes" id="UP000070133"/>
    </source>
</evidence>
<dbReference type="SUPFAM" id="SSF46458">
    <property type="entry name" value="Globin-like"/>
    <property type="match status" value="1"/>
</dbReference>
<dbReference type="CDD" id="cd06184">
    <property type="entry name" value="flavohem_like_fad_nad_binding"/>
    <property type="match status" value="1"/>
</dbReference>
<organism evidence="19 20">
    <name type="scientific">Pseudocercospora eumusae</name>
    <dbReference type="NCBI Taxonomy" id="321146"/>
    <lineage>
        <taxon>Eukaryota</taxon>
        <taxon>Fungi</taxon>
        <taxon>Dikarya</taxon>
        <taxon>Ascomycota</taxon>
        <taxon>Pezizomycotina</taxon>
        <taxon>Dothideomycetes</taxon>
        <taxon>Dothideomycetidae</taxon>
        <taxon>Mycosphaerellales</taxon>
        <taxon>Mycosphaerellaceae</taxon>
        <taxon>Pseudocercospora</taxon>
    </lineage>
</organism>
<dbReference type="FunFam" id="2.40.30.10:FF:000034">
    <property type="entry name" value="Flavohemoprotein"/>
    <property type="match status" value="1"/>
</dbReference>
<gene>
    <name evidence="19" type="ORF">AC578_666</name>
</gene>
<dbReference type="FunFam" id="1.10.490.10:FF:000003">
    <property type="entry name" value="Flavohemoprotein"/>
    <property type="match status" value="1"/>
</dbReference>
<comment type="cofactor">
    <cofactor evidence="1">
        <name>heme b</name>
        <dbReference type="ChEBI" id="CHEBI:60344"/>
    </cofactor>
</comment>
<dbReference type="InterPro" id="IPR012292">
    <property type="entry name" value="Globin/Proto"/>
</dbReference>
<proteinExistence type="inferred from homology"/>
<dbReference type="GO" id="GO:0046210">
    <property type="term" value="P:nitric oxide catabolic process"/>
    <property type="evidence" value="ECO:0007669"/>
    <property type="project" value="TreeGrafter"/>
</dbReference>
<evidence type="ECO:0000256" key="16">
    <source>
        <dbReference type="ARBA" id="ARBA00056398"/>
    </source>
</evidence>
<comment type="function">
    <text evidence="16">In the presence of oxygen and NADH, it has NADH oxidase activity, which leads to the generation of superoxide and H(2)O(2). Under anaerobic conditions, it also exhibits nitric oxide reductase and FAD reductase activities. However, all these reactions are much lower than NOD activity.</text>
</comment>
<dbReference type="PANTHER" id="PTHR43396">
    <property type="entry name" value="FLAVOHEMOPROTEIN"/>
    <property type="match status" value="1"/>
</dbReference>
<dbReference type="Gene3D" id="1.10.490.10">
    <property type="entry name" value="Globins"/>
    <property type="match status" value="1"/>
</dbReference>
<comment type="catalytic activity">
    <reaction evidence="14">
        <text>2 nitric oxide + NADH + 2 O2 = 2 nitrate + NAD(+) + H(+)</text>
        <dbReference type="Rhea" id="RHEA:19469"/>
        <dbReference type="ChEBI" id="CHEBI:15378"/>
        <dbReference type="ChEBI" id="CHEBI:15379"/>
        <dbReference type="ChEBI" id="CHEBI:16480"/>
        <dbReference type="ChEBI" id="CHEBI:17632"/>
        <dbReference type="ChEBI" id="CHEBI:57540"/>
        <dbReference type="ChEBI" id="CHEBI:57945"/>
        <dbReference type="EC" id="1.14.12.17"/>
    </reaction>
</comment>
<protein>
    <recommendedName>
        <fullName evidence="4">nitric oxide dioxygenase</fullName>
        <ecNumber evidence="4">1.14.12.17</ecNumber>
    </recommendedName>
</protein>
<dbReference type="EC" id="1.14.12.17" evidence="4"/>
<dbReference type="AlphaFoldDB" id="A0A139HKV9"/>
<keyword evidence="5" id="KW-0216">Detoxification</keyword>
<dbReference type="STRING" id="321146.A0A139HKV9"/>
<evidence type="ECO:0000256" key="4">
    <source>
        <dbReference type="ARBA" id="ARBA00012229"/>
    </source>
</evidence>
<dbReference type="GO" id="GO:0046872">
    <property type="term" value="F:metal ion binding"/>
    <property type="evidence" value="ECO:0007669"/>
    <property type="project" value="UniProtKB-KW"/>
</dbReference>
<dbReference type="GO" id="GO:0020037">
    <property type="term" value="F:heme binding"/>
    <property type="evidence" value="ECO:0007669"/>
    <property type="project" value="InterPro"/>
</dbReference>
<dbReference type="EMBL" id="LFZN01000034">
    <property type="protein sequence ID" value="KXT03009.1"/>
    <property type="molecule type" value="Genomic_DNA"/>
</dbReference>
<keyword evidence="9" id="KW-0274">FAD</keyword>
<dbReference type="GO" id="GO:0009636">
    <property type="term" value="P:response to toxic substance"/>
    <property type="evidence" value="ECO:0007669"/>
    <property type="project" value="UniProtKB-KW"/>
</dbReference>
<dbReference type="PRINTS" id="PR00406">
    <property type="entry name" value="CYTB5RDTASE"/>
</dbReference>
<dbReference type="Proteomes" id="UP000070133">
    <property type="component" value="Unassembled WGS sequence"/>
</dbReference>
<dbReference type="GO" id="GO:0019825">
    <property type="term" value="F:oxygen binding"/>
    <property type="evidence" value="ECO:0007669"/>
    <property type="project" value="InterPro"/>
</dbReference>
<comment type="cofactor">
    <cofactor evidence="2">
        <name>FAD</name>
        <dbReference type="ChEBI" id="CHEBI:57692"/>
    </cofactor>
</comment>
<evidence type="ECO:0000259" key="18">
    <source>
        <dbReference type="PROSITE" id="PS51384"/>
    </source>
</evidence>
<dbReference type="CDD" id="cd08922">
    <property type="entry name" value="FHb-globin"/>
    <property type="match status" value="1"/>
</dbReference>
<evidence type="ECO:0000256" key="8">
    <source>
        <dbReference type="ARBA" id="ARBA00022723"/>
    </source>
</evidence>
<dbReference type="GO" id="GO:0071949">
    <property type="term" value="F:FAD binding"/>
    <property type="evidence" value="ECO:0007669"/>
    <property type="project" value="TreeGrafter"/>
</dbReference>